<sequence length="135" mass="14343">MVSFSSDGDGGKGSSCGRIGVRPYWVLLFSVVIRAAHQVGAAVFLTFYLTGTGGRMPAGYLYLAVISGILLLAAEAMRHRQVYRETAGIATLVKVCLIGLAFHGILPATVAVLAAFVLASLAAHVPKEIRHRLLY</sequence>
<feature type="transmembrane region" description="Helical" evidence="1">
    <location>
        <begin position="24"/>
        <end position="48"/>
    </location>
</feature>
<keyword evidence="1" id="KW-1133">Transmembrane helix</keyword>
<accession>A0ABN6MA28</accession>
<dbReference type="RefSeq" id="WP_284151996.1">
    <property type="nucleotide sequence ID" value="NZ_AP025516.1"/>
</dbReference>
<feature type="transmembrane region" description="Helical" evidence="1">
    <location>
        <begin position="60"/>
        <end position="77"/>
    </location>
</feature>
<keyword evidence="1" id="KW-0472">Membrane</keyword>
<dbReference type="Proteomes" id="UP000830055">
    <property type="component" value="Chromosome"/>
</dbReference>
<keyword evidence="1" id="KW-0812">Transmembrane</keyword>
<evidence type="ECO:0000313" key="3">
    <source>
        <dbReference type="Proteomes" id="UP000830055"/>
    </source>
</evidence>
<gene>
    <name evidence="2" type="ORF">DPPLL_30210</name>
</gene>
<keyword evidence="3" id="KW-1185">Reference proteome</keyword>
<proteinExistence type="predicted"/>
<evidence type="ECO:0000256" key="1">
    <source>
        <dbReference type="SAM" id="Phobius"/>
    </source>
</evidence>
<feature type="transmembrane region" description="Helical" evidence="1">
    <location>
        <begin position="97"/>
        <end position="123"/>
    </location>
</feature>
<evidence type="ECO:0000313" key="2">
    <source>
        <dbReference type="EMBL" id="BDD88656.1"/>
    </source>
</evidence>
<reference evidence="2 3" key="1">
    <citation type="submission" date="2022-01" db="EMBL/GenBank/DDBJ databases">
        <title>Desulfofustis limnae sp. nov., a novel mesophilic sulfate-reducing bacterium isolated from marsh soil.</title>
        <authorList>
            <person name="Watanabe M."/>
            <person name="Takahashi A."/>
            <person name="Kojima H."/>
            <person name="Fukui M."/>
        </authorList>
    </citation>
    <scope>NUCLEOTIDE SEQUENCE [LARGE SCALE GENOMIC DNA]</scope>
    <source>
        <strain evidence="2 3">PPLL</strain>
    </source>
</reference>
<protein>
    <submittedName>
        <fullName evidence="2">Uncharacterized protein</fullName>
    </submittedName>
</protein>
<dbReference type="EMBL" id="AP025516">
    <property type="protein sequence ID" value="BDD88656.1"/>
    <property type="molecule type" value="Genomic_DNA"/>
</dbReference>
<organism evidence="2 3">
    <name type="scientific">Desulfofustis limnaeus</name>
    <dbReference type="NCBI Taxonomy" id="2740163"/>
    <lineage>
        <taxon>Bacteria</taxon>
        <taxon>Pseudomonadati</taxon>
        <taxon>Thermodesulfobacteriota</taxon>
        <taxon>Desulfobulbia</taxon>
        <taxon>Desulfobulbales</taxon>
        <taxon>Desulfocapsaceae</taxon>
        <taxon>Desulfofustis</taxon>
    </lineage>
</organism>
<name>A0ABN6MA28_9BACT</name>